<dbReference type="AlphaFoldDB" id="A0AAD8YB29"/>
<reference evidence="4" key="1">
    <citation type="submission" date="2023-06" db="EMBL/GenBank/DDBJ databases">
        <title>Survivors Of The Sea: Transcriptome response of Skeletonema marinoi to long-term dormancy.</title>
        <authorList>
            <person name="Pinder M.I.M."/>
            <person name="Kourtchenko O."/>
            <person name="Robertson E.K."/>
            <person name="Larsson T."/>
            <person name="Maumus F."/>
            <person name="Osuna-Cruz C.M."/>
            <person name="Vancaester E."/>
            <person name="Stenow R."/>
            <person name="Vandepoele K."/>
            <person name="Ploug H."/>
            <person name="Bruchert V."/>
            <person name="Godhe A."/>
            <person name="Topel M."/>
        </authorList>
    </citation>
    <scope>NUCLEOTIDE SEQUENCE</scope>
    <source>
        <strain evidence="4">R05AC</strain>
    </source>
</reference>
<organism evidence="4 5">
    <name type="scientific">Skeletonema marinoi</name>
    <dbReference type="NCBI Taxonomy" id="267567"/>
    <lineage>
        <taxon>Eukaryota</taxon>
        <taxon>Sar</taxon>
        <taxon>Stramenopiles</taxon>
        <taxon>Ochrophyta</taxon>
        <taxon>Bacillariophyta</taxon>
        <taxon>Coscinodiscophyceae</taxon>
        <taxon>Thalassiosirophycidae</taxon>
        <taxon>Thalassiosirales</taxon>
        <taxon>Skeletonemataceae</taxon>
        <taxon>Skeletonema</taxon>
        <taxon>Skeletonema marinoi-dohrnii complex</taxon>
    </lineage>
</organism>
<evidence type="ECO:0000313" key="4">
    <source>
        <dbReference type="EMBL" id="KAK1742943.1"/>
    </source>
</evidence>
<evidence type="ECO:0000256" key="2">
    <source>
        <dbReference type="SAM" id="SignalP"/>
    </source>
</evidence>
<accession>A0AAD8YB29</accession>
<keyword evidence="2" id="KW-0732">Signal</keyword>
<evidence type="ECO:0000256" key="1">
    <source>
        <dbReference type="SAM" id="MobiDB-lite"/>
    </source>
</evidence>
<dbReference type="EMBL" id="JATAAI010000010">
    <property type="protein sequence ID" value="KAK1742943.1"/>
    <property type="molecule type" value="Genomic_DNA"/>
</dbReference>
<protein>
    <submittedName>
        <fullName evidence="4">Protein LOW PSII ACCUMULATION 3-like protein</fullName>
    </submittedName>
</protein>
<feature type="signal peptide" evidence="2">
    <location>
        <begin position="1"/>
        <end position="20"/>
    </location>
</feature>
<dbReference type="Pfam" id="PF09353">
    <property type="entry name" value="DUF1995"/>
    <property type="match status" value="1"/>
</dbReference>
<evidence type="ECO:0000313" key="5">
    <source>
        <dbReference type="Proteomes" id="UP001224775"/>
    </source>
</evidence>
<keyword evidence="5" id="KW-1185">Reference proteome</keyword>
<dbReference type="InterPro" id="IPR053021">
    <property type="entry name" value="Chloroplast_ADK"/>
</dbReference>
<dbReference type="Proteomes" id="UP001224775">
    <property type="component" value="Unassembled WGS sequence"/>
</dbReference>
<evidence type="ECO:0000259" key="3">
    <source>
        <dbReference type="Pfam" id="PF09353"/>
    </source>
</evidence>
<feature type="chain" id="PRO_5042212822" evidence="2">
    <location>
        <begin position="21"/>
        <end position="366"/>
    </location>
</feature>
<comment type="caution">
    <text evidence="4">The sequence shown here is derived from an EMBL/GenBank/DDBJ whole genome shotgun (WGS) entry which is preliminary data.</text>
</comment>
<sequence length="366" mass="39780">MMTRKLLTTTLCIGMAAVSAFQQSSFSSSAAAQSSSSRLSIGKVFGGDNTTKEQQLPKDVKDAISKCRGAVQKALENRLSRMDVEMPVGANFGVEKKKASSSRKRSSLASLTDGGDSSMEGGEEGLTMEKLDTSNRELARLFVEMFQPLGGQHISAVFNDEILADEARKLWSGDLSVECNIVAIDRKGKRSRGGLMGGKKKKKKAKGFASKMAEELEDDGSSGPFNLPKDTEVALFVAPGPKELIAIERICNEVGMGTCVILLNARLSRVEKYASDDARKLFESFEPVWFLGAASQEKSPGCLMHRAYPGKWVLARKPKIGAPKTIAIQDDMFTGDECAEAYATMEVSEIEKTSEKLAMNVAEWFK</sequence>
<feature type="domain" description="DUF1995" evidence="3">
    <location>
        <begin position="57"/>
        <end position="339"/>
    </location>
</feature>
<dbReference type="PANTHER" id="PTHR35509:SF1">
    <property type="entry name" value="DOMAIN PROTEIN, PUTATIVE (DUF1995)-RELATED"/>
    <property type="match status" value="1"/>
</dbReference>
<feature type="compositionally biased region" description="Low complexity" evidence="1">
    <location>
        <begin position="107"/>
        <end position="120"/>
    </location>
</feature>
<dbReference type="InterPro" id="IPR018962">
    <property type="entry name" value="DUF1995"/>
</dbReference>
<name>A0AAD8YB29_9STRA</name>
<proteinExistence type="predicted"/>
<dbReference type="PANTHER" id="PTHR35509">
    <property type="entry name" value="DOMAIN PROTEIN, PUTATIVE (DUF1995)-RELATED"/>
    <property type="match status" value="1"/>
</dbReference>
<feature type="region of interest" description="Disordered" evidence="1">
    <location>
        <begin position="94"/>
        <end position="127"/>
    </location>
</feature>
<gene>
    <name evidence="4" type="ORF">QTG54_006540</name>
</gene>